<dbReference type="GO" id="GO:0030170">
    <property type="term" value="F:pyridoxal phosphate binding"/>
    <property type="evidence" value="ECO:0007669"/>
    <property type="project" value="InterPro"/>
</dbReference>
<dbReference type="PANTHER" id="PTHR13693:SF77">
    <property type="entry name" value="8-AMINO-7-OXONONANOATE SYNTHASE"/>
    <property type="match status" value="1"/>
</dbReference>
<protein>
    <submittedName>
        <fullName evidence="7">8-amino-7-oxononanoate synthase (EC)</fullName>
        <ecNumber evidence="7">2.3.1.47</ecNumber>
    </submittedName>
</protein>
<dbReference type="PANTHER" id="PTHR13693">
    <property type="entry name" value="CLASS II AMINOTRANSFERASE/8-AMINO-7-OXONONANOATE SYNTHASE"/>
    <property type="match status" value="1"/>
</dbReference>
<dbReference type="GO" id="GO:0008710">
    <property type="term" value="F:8-amino-7-oxononanoate synthase activity"/>
    <property type="evidence" value="ECO:0007669"/>
    <property type="project" value="UniProtKB-EC"/>
</dbReference>
<dbReference type="AlphaFoldDB" id="A0A6S6S3A0"/>
<feature type="domain" description="Aminotransferase class I/classII large" evidence="6">
    <location>
        <begin position="24"/>
        <end position="355"/>
    </location>
</feature>
<dbReference type="InterPro" id="IPR004839">
    <property type="entry name" value="Aminotransferase_I/II_large"/>
</dbReference>
<dbReference type="InterPro" id="IPR050087">
    <property type="entry name" value="AON_synthase_class-II"/>
</dbReference>
<evidence type="ECO:0000256" key="2">
    <source>
        <dbReference type="ARBA" id="ARBA00010008"/>
    </source>
</evidence>
<name>A0A6S6S3A0_9BACT</name>
<dbReference type="PROSITE" id="PS00599">
    <property type="entry name" value="AA_TRANSFER_CLASS_2"/>
    <property type="match status" value="1"/>
</dbReference>
<reference evidence="7" key="1">
    <citation type="submission" date="2020-01" db="EMBL/GenBank/DDBJ databases">
        <authorList>
            <person name="Meier V. D."/>
            <person name="Meier V D."/>
        </authorList>
    </citation>
    <scope>NUCLEOTIDE SEQUENCE</scope>
    <source>
        <strain evidence="7">HLG_WM_MAG_06</strain>
    </source>
</reference>
<gene>
    <name evidence="7" type="ORF">HELGO_WM2275</name>
</gene>
<dbReference type="EC" id="2.3.1.47" evidence="7"/>
<dbReference type="InterPro" id="IPR001917">
    <property type="entry name" value="Aminotrans_II_pyridoxalP_BS"/>
</dbReference>
<organism evidence="7">
    <name type="scientific">uncultured Sulfurovum sp</name>
    <dbReference type="NCBI Taxonomy" id="269237"/>
    <lineage>
        <taxon>Bacteria</taxon>
        <taxon>Pseudomonadati</taxon>
        <taxon>Campylobacterota</taxon>
        <taxon>Epsilonproteobacteria</taxon>
        <taxon>Campylobacterales</taxon>
        <taxon>Sulfurovaceae</taxon>
        <taxon>Sulfurovum</taxon>
        <taxon>environmental samples</taxon>
    </lineage>
</organism>
<dbReference type="InterPro" id="IPR015421">
    <property type="entry name" value="PyrdxlP-dep_Trfase_major"/>
</dbReference>
<dbReference type="InterPro" id="IPR015424">
    <property type="entry name" value="PyrdxlP-dep_Trfase"/>
</dbReference>
<dbReference type="Gene3D" id="3.90.1150.10">
    <property type="entry name" value="Aspartate Aminotransferase, domain 1"/>
    <property type="match status" value="1"/>
</dbReference>
<evidence type="ECO:0000256" key="4">
    <source>
        <dbReference type="ARBA" id="ARBA00022898"/>
    </source>
</evidence>
<keyword evidence="3 7" id="KW-0808">Transferase</keyword>
<evidence type="ECO:0000259" key="6">
    <source>
        <dbReference type="Pfam" id="PF00155"/>
    </source>
</evidence>
<dbReference type="Gene3D" id="3.40.640.10">
    <property type="entry name" value="Type I PLP-dependent aspartate aminotransferase-like (Major domain)"/>
    <property type="match status" value="1"/>
</dbReference>
<dbReference type="InterPro" id="IPR015422">
    <property type="entry name" value="PyrdxlP-dep_Trfase_small"/>
</dbReference>
<comment type="cofactor">
    <cofactor evidence="1 5">
        <name>pyridoxal 5'-phosphate</name>
        <dbReference type="ChEBI" id="CHEBI:597326"/>
    </cofactor>
</comment>
<accession>A0A6S6S3A0</accession>
<dbReference type="EMBL" id="CACVAP010000011">
    <property type="protein sequence ID" value="CAA6798784.1"/>
    <property type="molecule type" value="Genomic_DNA"/>
</dbReference>
<keyword evidence="4 5" id="KW-0663">Pyridoxal phosphate</keyword>
<evidence type="ECO:0000313" key="7">
    <source>
        <dbReference type="EMBL" id="CAA6798784.1"/>
    </source>
</evidence>
<comment type="similarity">
    <text evidence="2">Belongs to the class-II pyridoxal-phosphate-dependent aminotransferase family. BioF subfamily.</text>
</comment>
<dbReference type="SUPFAM" id="SSF53383">
    <property type="entry name" value="PLP-dependent transferases"/>
    <property type="match status" value="1"/>
</dbReference>
<evidence type="ECO:0000256" key="5">
    <source>
        <dbReference type="RuleBase" id="RU003693"/>
    </source>
</evidence>
<dbReference type="Pfam" id="PF00155">
    <property type="entry name" value="Aminotran_1_2"/>
    <property type="match status" value="1"/>
</dbReference>
<sequence length="359" mass="40268">MYEKELNALKKAGRFRQRRVWDKELIDFASNDYLGLANNKEQLKKALKLVEEYENHAPKASMLVNGYHEIHQRFENKLATLNGFEEGIVVGSGFLANMALIDALVRKKDMLFIDEDYHASGMMATGLLADRVIKFKHNDPEDLEEKLKKFSGGRKIIAIEGVYSMSGTVCKKEIFEIADKYEALLIVDEAHSSGVLGKKLLGVFEYYNITPHERHIKMGTLGKAYGSYGAYILASSHIVSFLVNRGKPIIYSTAPSVIDTALALVNIEYVAKNSQKMYEEIQLRRALVQSVLNIPLASLILPIPMPTNQMTLAVQSKLEASGYLIGAIRQPTVNEPILRIIPRLGTSLETLKSMLNKVY</sequence>
<evidence type="ECO:0000256" key="1">
    <source>
        <dbReference type="ARBA" id="ARBA00001933"/>
    </source>
</evidence>
<keyword evidence="7" id="KW-0012">Acyltransferase</keyword>
<proteinExistence type="inferred from homology"/>
<evidence type="ECO:0000256" key="3">
    <source>
        <dbReference type="ARBA" id="ARBA00022679"/>
    </source>
</evidence>